<evidence type="ECO:0000256" key="5">
    <source>
        <dbReference type="ARBA" id="ARBA00022989"/>
    </source>
</evidence>
<sequence length="128" mass="13944">MNQYLAFLMVGLGGGLGAMGRHFSALIINRFWHQSFPLATFSINIAGSFLIGILTAWLLPKLGNDTLLKYLLITGFCGGYTTFSTFSIENLQLLQEGKIFTLILYVSSSIILGITFALLGLFVGRAIS</sequence>
<feature type="transmembrane region" description="Helical" evidence="12">
    <location>
        <begin position="36"/>
        <end position="58"/>
    </location>
</feature>
<dbReference type="RefSeq" id="WP_077924837.1">
    <property type="nucleotide sequence ID" value="NZ_BAABKE010000002.1"/>
</dbReference>
<accession>A0ABP9MIF0</accession>
<feature type="transmembrane region" description="Helical" evidence="12">
    <location>
        <begin position="100"/>
        <end position="123"/>
    </location>
</feature>
<keyword evidence="12" id="KW-0479">Metal-binding</keyword>
<evidence type="ECO:0000256" key="9">
    <source>
        <dbReference type="ARBA" id="ARBA00023303"/>
    </source>
</evidence>
<comment type="catalytic activity">
    <reaction evidence="11">
        <text>fluoride(in) = fluoride(out)</text>
        <dbReference type="Rhea" id="RHEA:76159"/>
        <dbReference type="ChEBI" id="CHEBI:17051"/>
    </reaction>
    <physiologicalReaction direction="left-to-right" evidence="11">
        <dbReference type="Rhea" id="RHEA:76160"/>
    </physiologicalReaction>
</comment>
<evidence type="ECO:0000256" key="3">
    <source>
        <dbReference type="ARBA" id="ARBA00022519"/>
    </source>
</evidence>
<comment type="similarity">
    <text evidence="10 12">Belongs to the fluoride channel Fluc/FEX (TC 1.A.43) family.</text>
</comment>
<dbReference type="EMBL" id="BAABKE010000002">
    <property type="protein sequence ID" value="GAA5096660.1"/>
    <property type="molecule type" value="Genomic_DNA"/>
</dbReference>
<dbReference type="PANTHER" id="PTHR28259:SF1">
    <property type="entry name" value="FLUORIDE EXPORT PROTEIN 1-RELATED"/>
    <property type="match status" value="1"/>
</dbReference>
<dbReference type="HAMAP" id="MF_00454">
    <property type="entry name" value="FluC"/>
    <property type="match status" value="1"/>
</dbReference>
<evidence type="ECO:0000313" key="13">
    <source>
        <dbReference type="EMBL" id="GAA5096660.1"/>
    </source>
</evidence>
<evidence type="ECO:0000256" key="7">
    <source>
        <dbReference type="ARBA" id="ARBA00023065"/>
    </source>
</evidence>
<organism evidence="13 14">
    <name type="scientific">Wohlfahrtiimonas larvae</name>
    <dbReference type="NCBI Taxonomy" id="1157986"/>
    <lineage>
        <taxon>Bacteria</taxon>
        <taxon>Pseudomonadati</taxon>
        <taxon>Pseudomonadota</taxon>
        <taxon>Gammaproteobacteria</taxon>
        <taxon>Cardiobacteriales</taxon>
        <taxon>Ignatzschineriaceae</taxon>
        <taxon>Wohlfahrtiimonas</taxon>
    </lineage>
</organism>
<keyword evidence="4 12" id="KW-0812">Transmembrane</keyword>
<keyword evidence="9 12" id="KW-0407">Ion channel</keyword>
<evidence type="ECO:0000256" key="6">
    <source>
        <dbReference type="ARBA" id="ARBA00023053"/>
    </source>
</evidence>
<feature type="transmembrane region" description="Helical" evidence="12">
    <location>
        <begin position="70"/>
        <end position="88"/>
    </location>
</feature>
<dbReference type="Proteomes" id="UP001500631">
    <property type="component" value="Unassembled WGS sequence"/>
</dbReference>
<feature type="binding site" evidence="12">
    <location>
        <position position="78"/>
    </location>
    <ligand>
        <name>Na(+)</name>
        <dbReference type="ChEBI" id="CHEBI:29101"/>
        <note>structural</note>
    </ligand>
</feature>
<dbReference type="PANTHER" id="PTHR28259">
    <property type="entry name" value="FLUORIDE EXPORT PROTEIN 1-RELATED"/>
    <property type="match status" value="1"/>
</dbReference>
<comment type="subcellular location">
    <subcellularLocation>
        <location evidence="1 12">Cell membrane</location>
        <topology evidence="1 12">Multi-pass membrane protein</topology>
    </subcellularLocation>
</comment>
<dbReference type="NCBIfam" id="TIGR00494">
    <property type="entry name" value="crcB"/>
    <property type="match status" value="1"/>
</dbReference>
<evidence type="ECO:0000256" key="2">
    <source>
        <dbReference type="ARBA" id="ARBA00022475"/>
    </source>
</evidence>
<keyword evidence="12" id="KW-0813">Transport</keyword>
<keyword evidence="8 12" id="KW-0472">Membrane</keyword>
<keyword evidence="7 12" id="KW-0406">Ion transport</keyword>
<evidence type="ECO:0000256" key="1">
    <source>
        <dbReference type="ARBA" id="ARBA00004651"/>
    </source>
</evidence>
<evidence type="ECO:0000313" key="14">
    <source>
        <dbReference type="Proteomes" id="UP001500631"/>
    </source>
</evidence>
<comment type="activity regulation">
    <text evidence="12">Na(+) is not transported, but it plays an essential structural role and its presence is essential for fluoride channel function.</text>
</comment>
<evidence type="ECO:0000256" key="10">
    <source>
        <dbReference type="ARBA" id="ARBA00035120"/>
    </source>
</evidence>
<evidence type="ECO:0000256" key="4">
    <source>
        <dbReference type="ARBA" id="ARBA00022692"/>
    </source>
</evidence>
<keyword evidence="6 12" id="KW-0915">Sodium</keyword>
<reference evidence="14" key="1">
    <citation type="journal article" date="2019" name="Int. J. Syst. Evol. Microbiol.">
        <title>The Global Catalogue of Microorganisms (GCM) 10K type strain sequencing project: providing services to taxonomists for standard genome sequencing and annotation.</title>
        <authorList>
            <consortium name="The Broad Institute Genomics Platform"/>
            <consortium name="The Broad Institute Genome Sequencing Center for Infectious Disease"/>
            <person name="Wu L."/>
            <person name="Ma J."/>
        </authorList>
    </citation>
    <scope>NUCLEOTIDE SEQUENCE [LARGE SCALE GENOMIC DNA]</scope>
    <source>
        <strain evidence="14">JCM 18424</strain>
    </source>
</reference>
<gene>
    <name evidence="12 13" type="primary">crcB</name>
    <name evidence="12" type="synonym">fluC</name>
    <name evidence="13" type="ORF">GCM10023338_07310</name>
</gene>
<evidence type="ECO:0000256" key="12">
    <source>
        <dbReference type="HAMAP-Rule" id="MF_00454"/>
    </source>
</evidence>
<protein>
    <recommendedName>
        <fullName evidence="12">Fluoride-specific ion channel FluC</fullName>
    </recommendedName>
</protein>
<comment type="caution">
    <text evidence="13">The sequence shown here is derived from an EMBL/GenBank/DDBJ whole genome shotgun (WGS) entry which is preliminary data.</text>
</comment>
<proteinExistence type="inferred from homology"/>
<keyword evidence="14" id="KW-1185">Reference proteome</keyword>
<keyword evidence="3" id="KW-0997">Cell inner membrane</keyword>
<keyword evidence="5 12" id="KW-1133">Transmembrane helix</keyword>
<feature type="binding site" evidence="12">
    <location>
        <position position="81"/>
    </location>
    <ligand>
        <name>Na(+)</name>
        <dbReference type="ChEBI" id="CHEBI:29101"/>
        <note>structural</note>
    </ligand>
</feature>
<dbReference type="InterPro" id="IPR003691">
    <property type="entry name" value="FluC"/>
</dbReference>
<evidence type="ECO:0000256" key="11">
    <source>
        <dbReference type="ARBA" id="ARBA00035585"/>
    </source>
</evidence>
<keyword evidence="2 12" id="KW-1003">Cell membrane</keyword>
<comment type="function">
    <text evidence="12">Fluoride-specific ion channel. Important for reducing fluoride concentration in the cell, thus reducing its toxicity.</text>
</comment>
<evidence type="ECO:0000256" key="8">
    <source>
        <dbReference type="ARBA" id="ARBA00023136"/>
    </source>
</evidence>
<name>A0ABP9MIF0_9GAMM</name>
<dbReference type="Pfam" id="PF02537">
    <property type="entry name" value="CRCB"/>
    <property type="match status" value="1"/>
</dbReference>